<name>A0A7R8YTB0_HERIL</name>
<keyword evidence="10 15" id="KW-1133">Transmembrane helix</keyword>
<evidence type="ECO:0000256" key="2">
    <source>
        <dbReference type="ARBA" id="ARBA00007577"/>
    </source>
</evidence>
<evidence type="ECO:0000256" key="9">
    <source>
        <dbReference type="ARBA" id="ARBA00022967"/>
    </source>
</evidence>
<dbReference type="GO" id="GO:0015421">
    <property type="term" value="F:ABC-type oligopeptide transporter activity"/>
    <property type="evidence" value="ECO:0007669"/>
    <property type="project" value="TreeGrafter"/>
</dbReference>
<dbReference type="GO" id="GO:0090374">
    <property type="term" value="P:oligopeptide export from mitochondrion"/>
    <property type="evidence" value="ECO:0007669"/>
    <property type="project" value="TreeGrafter"/>
</dbReference>
<dbReference type="InParanoid" id="A0A7R8YTB0"/>
<dbReference type="EC" id="7.6.2.2" evidence="3"/>
<feature type="transmembrane region" description="Helical" evidence="15">
    <location>
        <begin position="1011"/>
        <end position="1034"/>
    </location>
</feature>
<keyword evidence="8" id="KW-0067">ATP-binding</keyword>
<dbReference type="InterPro" id="IPR003593">
    <property type="entry name" value="AAA+_ATPase"/>
</dbReference>
<evidence type="ECO:0000259" key="17">
    <source>
        <dbReference type="PROSITE" id="PS50929"/>
    </source>
</evidence>
<feature type="transmembrane region" description="Helical" evidence="15">
    <location>
        <begin position="53"/>
        <end position="77"/>
    </location>
</feature>
<dbReference type="InterPro" id="IPR011527">
    <property type="entry name" value="ABC1_TM_dom"/>
</dbReference>
<evidence type="ECO:0000256" key="13">
    <source>
        <dbReference type="ARBA" id="ARBA00034018"/>
    </source>
</evidence>
<dbReference type="PANTHER" id="PTHR43394">
    <property type="entry name" value="ATP-DEPENDENT PERMEASE MDL1, MITOCHONDRIAL"/>
    <property type="match status" value="1"/>
</dbReference>
<comment type="similarity">
    <text evidence="2">Belongs to the ABC transporter superfamily. ABCB family. Multidrug resistance exporter (TC 3.A.1.201) subfamily.</text>
</comment>
<dbReference type="InterPro" id="IPR017871">
    <property type="entry name" value="ABC_transporter-like_CS"/>
</dbReference>
<keyword evidence="12" id="KW-0325">Glycoprotein</keyword>
<dbReference type="CDD" id="cd18578">
    <property type="entry name" value="ABC_6TM_Pgp_ABCB1_D2_like"/>
    <property type="match status" value="1"/>
</dbReference>
<dbReference type="OrthoDB" id="6500128at2759"/>
<proteinExistence type="inferred from homology"/>
<evidence type="ECO:0000313" key="18">
    <source>
        <dbReference type="EMBL" id="CAD7083460.1"/>
    </source>
</evidence>
<keyword evidence="19" id="KW-1185">Reference proteome</keyword>
<feature type="transmembrane region" description="Helical" evidence="15">
    <location>
        <begin position="126"/>
        <end position="147"/>
    </location>
</feature>
<comment type="catalytic activity">
    <reaction evidence="13">
        <text>ATP + H2O + xenobioticSide 1 = ADP + phosphate + xenobioticSide 2.</text>
        <dbReference type="EC" id="7.6.2.2"/>
    </reaction>
</comment>
<evidence type="ECO:0000256" key="6">
    <source>
        <dbReference type="ARBA" id="ARBA00022737"/>
    </source>
</evidence>
<evidence type="ECO:0000256" key="5">
    <source>
        <dbReference type="ARBA" id="ARBA00022692"/>
    </source>
</evidence>
<keyword evidence="14" id="KW-0175">Coiled coil</keyword>
<dbReference type="GO" id="GO:0005524">
    <property type="term" value="F:ATP binding"/>
    <property type="evidence" value="ECO:0007669"/>
    <property type="project" value="UniProtKB-KW"/>
</dbReference>
<dbReference type="InterPro" id="IPR036640">
    <property type="entry name" value="ABC1_TM_sf"/>
</dbReference>
<dbReference type="CDD" id="cd03249">
    <property type="entry name" value="ABC_MTABC3_MDL1_MDL2"/>
    <property type="match status" value="2"/>
</dbReference>
<dbReference type="PROSITE" id="PS50893">
    <property type="entry name" value="ABC_TRANSPORTER_2"/>
    <property type="match status" value="2"/>
</dbReference>
<dbReference type="FunFam" id="3.40.50.300:FF:000479">
    <property type="entry name" value="Multidrug resistance protein 1A"/>
    <property type="match status" value="1"/>
</dbReference>
<comment type="subcellular location">
    <subcellularLocation>
        <location evidence="1">Membrane</location>
        <topology evidence="1">Multi-pass membrane protein</topology>
    </subcellularLocation>
</comment>
<dbReference type="InterPro" id="IPR039421">
    <property type="entry name" value="Type_1_exporter"/>
</dbReference>
<protein>
    <recommendedName>
        <fullName evidence="3">ABC-type xenobiotic transporter</fullName>
        <ecNumber evidence="3">7.6.2.2</ecNumber>
    </recommendedName>
</protein>
<reference evidence="18 19" key="1">
    <citation type="submission" date="2020-11" db="EMBL/GenBank/DDBJ databases">
        <authorList>
            <person name="Wallbank WR R."/>
            <person name="Pardo Diaz C."/>
            <person name="Kozak K."/>
            <person name="Martin S."/>
            <person name="Jiggins C."/>
            <person name="Moest M."/>
            <person name="Warren A I."/>
            <person name="Generalovic N T."/>
            <person name="Byers J.R.P. K."/>
            <person name="Montejo-Kovacevich G."/>
            <person name="Yen C E."/>
        </authorList>
    </citation>
    <scope>NUCLEOTIDE SEQUENCE [LARGE SCALE GENOMIC DNA]</scope>
</reference>
<sequence>MLSVWNHIGSCGVRSVSLTANMSLKKTEKDNNKKKTKNVSFFKLFRFATIWELILIFIACIFALIHALAMPAVILIYSEFVALLVDRTYGIGTTSDTWLLPLVGGGKILTNATREENYAEIYNDSVAYGILLAICSIILFVTGIFYVDILNFTALKQVTRIRYHFFHSIITQDIGWHDITRDQNFAVRITDDIEKIRDGISEKFGHFMNLILGFLVTLCVSIASGWKLTLAVSVYIPIVIIVSYYVTKYQSKLTIREMNAYAKASSIIEEILSGVRTVIAFNGEEKERKRYEDCLVPARKAGQWKSAFAGFSEGFMRFLLFVACAAGFWYGTHLILDDRDKEVKEYTPAILMITFFGIVVGADNIARSSPFLEAFAMARGSATTIYGVIDTVSKINPLSTDGKILNYGLKGDIEFQDVFFKYPSREDVIVHRGINFKVENGQTVALVGSSGCGKSTCIQLIQRFYDPTFGQVLLDGVDIKKYNLAWLRSNIAIVGQEPVLFLGTIAENIRYGKPGATQKEIEEAAKAAGVHSFIADLPESYNTLIGEKGTQLSGGQKQRIAIARALIQNPKILLLDEATSALDYYSEKQVQEALDLASKGRTTIVVSHRLSAIKHADKIVHIDKGKVVEEGTHEELMKMNGGYCSLVTGGDLEQQEEPEKEKEIMEDDPYAKSFDLDVNNLQDHHEQNHNHVQQNHYNQQVHFLMDSKKPEKNEVEEEPSSSFVWTFLRILGIAKPEWPYMILGTIAAGLFGCTYSVFGILFGDFYAALALPERDEVLSETSAICVSFLGVGVAAGVISFLYNFMFNSSAVWLTTRVRSRTLKAVLNQEMAWFDREEQSVGALSARLAGDSASLQASMGFSLSGIIQSISNFIMGVSIAMYYSWRLALVCLTMVPIIVGSVVFEAKYTRKSILDEKTIIEKSTAMATEAITNIRTIAGLRREKQVIDKYSDEVQSIEKMLKKKLRLRGLINSFGQSIPFAGYAAALCYGGVLVSEGRVPFQNIIKVCETLLYGSMMLAQCLAFLPAFTVGVIAAQKLFIIMDRKPRIHSLTEKTFSDNDDGDRNVYYKSVSFRYPKRPDIPVLQGLNLDVFQGKTVALVGSSGCGKSTCIQLLQRFYEPDAGQVLIGKKDVVTDISLTALRSQLGIVSQEPVLFEKTLAENIAYGDNSREVSMTEITDAAKMANIHTFITSLPLGYETCLGSMGTQLSGGEKQRIAIARALIRNPKILLLDEATSALDIHSEKIVQAALDLACSGRTCVVIAHRLSTVQNADVICVIHNGRIVEQGKHHQLLAKGGIYAKLHKMQSGVD</sequence>
<dbReference type="FunCoup" id="A0A7R8YTB0">
    <property type="interactions" value="31"/>
</dbReference>
<feature type="domain" description="ABC transmembrane type-1" evidence="17">
    <location>
        <begin position="57"/>
        <end position="377"/>
    </location>
</feature>
<evidence type="ECO:0000256" key="15">
    <source>
        <dbReference type="SAM" id="Phobius"/>
    </source>
</evidence>
<evidence type="ECO:0000256" key="4">
    <source>
        <dbReference type="ARBA" id="ARBA00022448"/>
    </source>
</evidence>
<dbReference type="SUPFAM" id="SSF90123">
    <property type="entry name" value="ABC transporter transmembrane region"/>
    <property type="match status" value="2"/>
</dbReference>
<dbReference type="Proteomes" id="UP000594454">
    <property type="component" value="Chromosome 2"/>
</dbReference>
<feature type="transmembrane region" description="Helical" evidence="15">
    <location>
        <begin position="229"/>
        <end position="247"/>
    </location>
</feature>
<evidence type="ECO:0000256" key="12">
    <source>
        <dbReference type="ARBA" id="ARBA00023180"/>
    </source>
</evidence>
<feature type="transmembrane region" description="Helical" evidence="15">
    <location>
        <begin position="886"/>
        <end position="903"/>
    </location>
</feature>
<organism evidence="18 19">
    <name type="scientific">Hermetia illucens</name>
    <name type="common">Black soldier fly</name>
    <dbReference type="NCBI Taxonomy" id="343691"/>
    <lineage>
        <taxon>Eukaryota</taxon>
        <taxon>Metazoa</taxon>
        <taxon>Ecdysozoa</taxon>
        <taxon>Arthropoda</taxon>
        <taxon>Hexapoda</taxon>
        <taxon>Insecta</taxon>
        <taxon>Pterygota</taxon>
        <taxon>Neoptera</taxon>
        <taxon>Endopterygota</taxon>
        <taxon>Diptera</taxon>
        <taxon>Brachycera</taxon>
        <taxon>Stratiomyomorpha</taxon>
        <taxon>Stratiomyidae</taxon>
        <taxon>Hermetiinae</taxon>
        <taxon>Hermetia</taxon>
    </lineage>
</organism>
<dbReference type="Pfam" id="PF00664">
    <property type="entry name" value="ABC_membrane"/>
    <property type="match status" value="2"/>
</dbReference>
<evidence type="ECO:0000256" key="1">
    <source>
        <dbReference type="ARBA" id="ARBA00004141"/>
    </source>
</evidence>
<accession>A0A7R8YTB0</accession>
<feature type="transmembrane region" description="Helical" evidence="15">
    <location>
        <begin position="738"/>
        <end position="761"/>
    </location>
</feature>
<keyword evidence="9" id="KW-1278">Translocase</keyword>
<dbReference type="PROSITE" id="PS00211">
    <property type="entry name" value="ABC_TRANSPORTER_1"/>
    <property type="match status" value="2"/>
</dbReference>
<evidence type="ECO:0000256" key="10">
    <source>
        <dbReference type="ARBA" id="ARBA00022989"/>
    </source>
</evidence>
<dbReference type="SMART" id="SM00382">
    <property type="entry name" value="AAA"/>
    <property type="match status" value="2"/>
</dbReference>
<dbReference type="Pfam" id="PF00005">
    <property type="entry name" value="ABC_tran"/>
    <property type="match status" value="2"/>
</dbReference>
<feature type="domain" description="ABC transmembrane type-1" evidence="17">
    <location>
        <begin position="742"/>
        <end position="1028"/>
    </location>
</feature>
<dbReference type="FunFam" id="3.40.50.300:FF:001370">
    <property type="entry name" value="p-GlycoProtein related"/>
    <property type="match status" value="1"/>
</dbReference>
<keyword evidence="11 15" id="KW-0472">Membrane</keyword>
<feature type="domain" description="ABC transporter" evidence="16">
    <location>
        <begin position="1065"/>
        <end position="1304"/>
    </location>
</feature>
<dbReference type="SUPFAM" id="SSF52540">
    <property type="entry name" value="P-loop containing nucleoside triphosphate hydrolases"/>
    <property type="match status" value="2"/>
</dbReference>
<evidence type="ECO:0000256" key="11">
    <source>
        <dbReference type="ARBA" id="ARBA00023136"/>
    </source>
</evidence>
<gene>
    <name evidence="18" type="ORF">HERILL_LOCUS6417</name>
</gene>
<feature type="transmembrane region" description="Helical" evidence="15">
    <location>
        <begin position="968"/>
        <end position="991"/>
    </location>
</feature>
<dbReference type="GO" id="GO:0008559">
    <property type="term" value="F:ABC-type xenobiotic transporter activity"/>
    <property type="evidence" value="ECO:0007669"/>
    <property type="project" value="UniProtKB-EC"/>
</dbReference>
<keyword evidence="5 15" id="KW-0812">Transmembrane</keyword>
<dbReference type="EMBL" id="LR899010">
    <property type="protein sequence ID" value="CAD7083460.1"/>
    <property type="molecule type" value="Genomic_DNA"/>
</dbReference>
<feature type="transmembrane region" description="Helical" evidence="15">
    <location>
        <begin position="315"/>
        <end position="336"/>
    </location>
</feature>
<dbReference type="Gene3D" id="1.20.1560.10">
    <property type="entry name" value="ABC transporter type 1, transmembrane domain"/>
    <property type="match status" value="1"/>
</dbReference>
<dbReference type="PROSITE" id="PS50929">
    <property type="entry name" value="ABC_TM1F"/>
    <property type="match status" value="2"/>
</dbReference>
<dbReference type="CDD" id="cd18577">
    <property type="entry name" value="ABC_6TM_Pgp_ABCB1_D1_like"/>
    <property type="match status" value="1"/>
</dbReference>
<dbReference type="InterPro" id="IPR003439">
    <property type="entry name" value="ABC_transporter-like_ATP-bd"/>
</dbReference>
<evidence type="ECO:0000259" key="16">
    <source>
        <dbReference type="PROSITE" id="PS50893"/>
    </source>
</evidence>
<evidence type="ECO:0000256" key="8">
    <source>
        <dbReference type="ARBA" id="ARBA00022840"/>
    </source>
</evidence>
<keyword evidence="7" id="KW-0547">Nucleotide-binding</keyword>
<evidence type="ECO:0000256" key="3">
    <source>
        <dbReference type="ARBA" id="ARBA00012191"/>
    </source>
</evidence>
<keyword evidence="4" id="KW-0813">Transport</keyword>
<dbReference type="GO" id="GO:0097254">
    <property type="term" value="P:renal tubular secretion"/>
    <property type="evidence" value="ECO:0007669"/>
    <property type="project" value="UniProtKB-ARBA"/>
</dbReference>
<feature type="domain" description="ABC transporter" evidence="16">
    <location>
        <begin position="413"/>
        <end position="649"/>
    </location>
</feature>
<feature type="coiled-coil region" evidence="14">
    <location>
        <begin position="939"/>
        <end position="966"/>
    </location>
</feature>
<feature type="transmembrane region" description="Helical" evidence="15">
    <location>
        <begin position="781"/>
        <end position="802"/>
    </location>
</feature>
<dbReference type="InterPro" id="IPR027417">
    <property type="entry name" value="P-loop_NTPase"/>
</dbReference>
<dbReference type="Gene3D" id="3.40.50.300">
    <property type="entry name" value="P-loop containing nucleotide triphosphate hydrolases"/>
    <property type="match status" value="2"/>
</dbReference>
<dbReference type="GO" id="GO:0016887">
    <property type="term" value="F:ATP hydrolysis activity"/>
    <property type="evidence" value="ECO:0007669"/>
    <property type="project" value="InterPro"/>
</dbReference>
<evidence type="ECO:0000256" key="7">
    <source>
        <dbReference type="ARBA" id="ARBA00022741"/>
    </source>
</evidence>
<evidence type="ECO:0000256" key="14">
    <source>
        <dbReference type="SAM" id="Coils"/>
    </source>
</evidence>
<keyword evidence="6" id="KW-0677">Repeat</keyword>
<dbReference type="GO" id="GO:0017085">
    <property type="term" value="P:response to insecticide"/>
    <property type="evidence" value="ECO:0007669"/>
    <property type="project" value="UniProtKB-ARBA"/>
</dbReference>
<dbReference type="GO" id="GO:0005743">
    <property type="term" value="C:mitochondrial inner membrane"/>
    <property type="evidence" value="ECO:0007669"/>
    <property type="project" value="TreeGrafter"/>
</dbReference>
<dbReference type="PANTHER" id="PTHR43394:SF27">
    <property type="entry name" value="ATP-DEPENDENT TRANSLOCASE ABCB1-LIKE"/>
    <property type="match status" value="1"/>
</dbReference>
<evidence type="ECO:0000313" key="19">
    <source>
        <dbReference type="Proteomes" id="UP000594454"/>
    </source>
</evidence>
<feature type="transmembrane region" description="Helical" evidence="15">
    <location>
        <begin position="204"/>
        <end position="223"/>
    </location>
</feature>